<feature type="chain" id="PRO_5041203735" evidence="1">
    <location>
        <begin position="18"/>
        <end position="72"/>
    </location>
</feature>
<sequence>MFALCPLVVFAQLDALAKDAGLLYFGTAVSPSDGSDSAYYKLENDIRNFGQYNAKKQVQSLARLKGNPAKGG</sequence>
<protein>
    <submittedName>
        <fullName evidence="2">Uncharacterized protein</fullName>
    </submittedName>
</protein>
<evidence type="ECO:0000313" key="3">
    <source>
        <dbReference type="Proteomes" id="UP001172101"/>
    </source>
</evidence>
<dbReference type="RefSeq" id="XP_060297877.1">
    <property type="nucleotide sequence ID" value="XM_060445104.1"/>
</dbReference>
<dbReference type="GeneID" id="85328374"/>
<proteinExistence type="predicted"/>
<name>A0AA40E476_9PEZI</name>
<dbReference type="EMBL" id="JAUIRO010000003">
    <property type="protein sequence ID" value="KAK0721953.1"/>
    <property type="molecule type" value="Genomic_DNA"/>
</dbReference>
<gene>
    <name evidence="2" type="ORF">B0T26DRAFT_749420</name>
</gene>
<dbReference type="AlphaFoldDB" id="A0AA40E476"/>
<keyword evidence="3" id="KW-1185">Reference proteome</keyword>
<comment type="caution">
    <text evidence="2">The sequence shown here is derived from an EMBL/GenBank/DDBJ whole genome shotgun (WGS) entry which is preliminary data.</text>
</comment>
<dbReference type="Proteomes" id="UP001172101">
    <property type="component" value="Unassembled WGS sequence"/>
</dbReference>
<organism evidence="2 3">
    <name type="scientific">Lasiosphaeria miniovina</name>
    <dbReference type="NCBI Taxonomy" id="1954250"/>
    <lineage>
        <taxon>Eukaryota</taxon>
        <taxon>Fungi</taxon>
        <taxon>Dikarya</taxon>
        <taxon>Ascomycota</taxon>
        <taxon>Pezizomycotina</taxon>
        <taxon>Sordariomycetes</taxon>
        <taxon>Sordariomycetidae</taxon>
        <taxon>Sordariales</taxon>
        <taxon>Lasiosphaeriaceae</taxon>
        <taxon>Lasiosphaeria</taxon>
    </lineage>
</organism>
<evidence type="ECO:0000256" key="1">
    <source>
        <dbReference type="SAM" id="SignalP"/>
    </source>
</evidence>
<feature type="signal peptide" evidence="1">
    <location>
        <begin position="1"/>
        <end position="17"/>
    </location>
</feature>
<reference evidence="2" key="1">
    <citation type="submission" date="2023-06" db="EMBL/GenBank/DDBJ databases">
        <title>Genome-scale phylogeny and comparative genomics of the fungal order Sordariales.</title>
        <authorList>
            <consortium name="Lawrence Berkeley National Laboratory"/>
            <person name="Hensen N."/>
            <person name="Bonometti L."/>
            <person name="Westerberg I."/>
            <person name="Brannstrom I.O."/>
            <person name="Guillou S."/>
            <person name="Cros-Aarteil S."/>
            <person name="Calhoun S."/>
            <person name="Haridas S."/>
            <person name="Kuo A."/>
            <person name="Mondo S."/>
            <person name="Pangilinan J."/>
            <person name="Riley R."/>
            <person name="LaButti K."/>
            <person name="Andreopoulos B."/>
            <person name="Lipzen A."/>
            <person name="Chen C."/>
            <person name="Yanf M."/>
            <person name="Daum C."/>
            <person name="Ng V."/>
            <person name="Clum A."/>
            <person name="Steindorff A."/>
            <person name="Ohm R."/>
            <person name="Martin F."/>
            <person name="Silar P."/>
            <person name="Natvig D."/>
            <person name="Lalanne C."/>
            <person name="Gautier V."/>
            <person name="Ament-velasquez S.L."/>
            <person name="Kruys A."/>
            <person name="Hutchinson M.I."/>
            <person name="Powell A.J."/>
            <person name="Barry K."/>
            <person name="Miller A.N."/>
            <person name="Grigoriev I.V."/>
            <person name="Debuchy R."/>
            <person name="Gladieux P."/>
            <person name="Thoren M.H."/>
            <person name="Johannesson H."/>
        </authorList>
    </citation>
    <scope>NUCLEOTIDE SEQUENCE</scope>
    <source>
        <strain evidence="2">SMH2392-1A</strain>
    </source>
</reference>
<keyword evidence="1" id="KW-0732">Signal</keyword>
<accession>A0AA40E476</accession>
<evidence type="ECO:0000313" key="2">
    <source>
        <dbReference type="EMBL" id="KAK0721953.1"/>
    </source>
</evidence>